<comment type="similarity">
    <text evidence="1">Belongs to the CpoB family.</text>
</comment>
<evidence type="ECO:0000313" key="5">
    <source>
        <dbReference type="Proteomes" id="UP001595379"/>
    </source>
</evidence>
<keyword evidence="1" id="KW-0132">Cell division</keyword>
<feature type="signal peptide" evidence="1">
    <location>
        <begin position="1"/>
        <end position="20"/>
    </location>
</feature>
<dbReference type="InterPro" id="IPR011990">
    <property type="entry name" value="TPR-like_helical_dom_sf"/>
</dbReference>
<dbReference type="RefSeq" id="WP_343164724.1">
    <property type="nucleotide sequence ID" value="NZ_JBHRSV010000020.1"/>
</dbReference>
<feature type="chain" id="PRO_5044937738" description="Cell division coordinator CpoB" evidence="1">
    <location>
        <begin position="21"/>
        <end position="300"/>
    </location>
</feature>
<protein>
    <recommendedName>
        <fullName evidence="1">Cell division coordinator CpoB</fullName>
    </recommendedName>
</protein>
<dbReference type="Pfam" id="PF16331">
    <property type="entry name" value="TolA_bind_tri"/>
    <property type="match status" value="1"/>
</dbReference>
<keyword evidence="1" id="KW-0574">Periplasm</keyword>
<dbReference type="Gene3D" id="1.25.40.10">
    <property type="entry name" value="Tetratricopeptide repeat domain"/>
    <property type="match status" value="1"/>
</dbReference>
<dbReference type="NCBIfam" id="TIGR02795">
    <property type="entry name" value="tol_pal_ybgF"/>
    <property type="match status" value="1"/>
</dbReference>
<accession>A0ABV6ZYW6</accession>
<evidence type="ECO:0000313" key="4">
    <source>
        <dbReference type="EMBL" id="MFC2926639.1"/>
    </source>
</evidence>
<dbReference type="HAMAP" id="MF_02066">
    <property type="entry name" value="CpoB"/>
    <property type="match status" value="1"/>
</dbReference>
<feature type="domain" description="YbgF trimerisation" evidence="3">
    <location>
        <begin position="33"/>
        <end position="104"/>
    </location>
</feature>
<organism evidence="4 5">
    <name type="scientific">Hyphobacterium vulgare</name>
    <dbReference type="NCBI Taxonomy" id="1736751"/>
    <lineage>
        <taxon>Bacteria</taxon>
        <taxon>Pseudomonadati</taxon>
        <taxon>Pseudomonadota</taxon>
        <taxon>Alphaproteobacteria</taxon>
        <taxon>Maricaulales</taxon>
        <taxon>Maricaulaceae</taxon>
        <taxon>Hyphobacterium</taxon>
    </lineage>
</organism>
<feature type="region of interest" description="Disordered" evidence="2">
    <location>
        <begin position="104"/>
        <end position="172"/>
    </location>
</feature>
<comment type="caution">
    <text evidence="4">The sequence shown here is derived from an EMBL/GenBank/DDBJ whole genome shotgun (WGS) entry which is preliminary data.</text>
</comment>
<feature type="coiled-coil region" evidence="1">
    <location>
        <begin position="23"/>
        <end position="99"/>
    </location>
</feature>
<evidence type="ECO:0000256" key="2">
    <source>
        <dbReference type="SAM" id="MobiDB-lite"/>
    </source>
</evidence>
<dbReference type="InterPro" id="IPR032519">
    <property type="entry name" value="YbgF_tri"/>
</dbReference>
<dbReference type="EMBL" id="JBHRSV010000020">
    <property type="protein sequence ID" value="MFC2926639.1"/>
    <property type="molecule type" value="Genomic_DNA"/>
</dbReference>
<comment type="subcellular location">
    <subcellularLocation>
        <location evidence="1">Periplasm</location>
    </subcellularLocation>
</comment>
<keyword evidence="1" id="KW-0175">Coiled coil</keyword>
<dbReference type="InterPro" id="IPR034706">
    <property type="entry name" value="CpoB"/>
</dbReference>
<comment type="function">
    <text evidence="1">Mediates coordination of peptidoglycan synthesis and outer membrane constriction during cell division.</text>
</comment>
<keyword evidence="5" id="KW-1185">Reference proteome</keyword>
<dbReference type="Gene3D" id="1.20.5.110">
    <property type="match status" value="1"/>
</dbReference>
<keyword evidence="1" id="KW-0732">Signal</keyword>
<keyword evidence="1" id="KW-0131">Cell cycle</keyword>
<dbReference type="InterPro" id="IPR014162">
    <property type="entry name" value="CpoB_C"/>
</dbReference>
<sequence length="300" mass="32331" precursor="true">MTRYFLLLPLILLLAAPAEAQSRREMAQRLDAAEARLAEMESRFMAGDPVAEQLLVRVDGLEGEMRDLRGTIEELEFQNRRMRQELERLGRDVDALMSAPANDNAGFGDEAMAGAGSPSSGPSGRAGGPADLTGNYAVTNPDDPYADERAAATRPLGGPSTLAASGAANMPARDPNTLYAEAESRLLDGDFFGAQEGFERFVADYPDHQRASEAQFWLGETYFINSDFAEAADAYIASLRADGRGPKAPDALVRLASSLSNLGRDNDACQTLGRFSSQFPNATADARARANREAMRIGCR</sequence>
<evidence type="ECO:0000256" key="1">
    <source>
        <dbReference type="HAMAP-Rule" id="MF_02066"/>
    </source>
</evidence>
<reference evidence="5" key="1">
    <citation type="journal article" date="2019" name="Int. J. Syst. Evol. Microbiol.">
        <title>The Global Catalogue of Microorganisms (GCM) 10K type strain sequencing project: providing services to taxonomists for standard genome sequencing and annotation.</title>
        <authorList>
            <consortium name="The Broad Institute Genomics Platform"/>
            <consortium name="The Broad Institute Genome Sequencing Center for Infectious Disease"/>
            <person name="Wu L."/>
            <person name="Ma J."/>
        </authorList>
    </citation>
    <scope>NUCLEOTIDE SEQUENCE [LARGE SCALE GENOMIC DNA]</scope>
    <source>
        <strain evidence="5">KCTC 52487</strain>
    </source>
</reference>
<dbReference type="SUPFAM" id="SSF48452">
    <property type="entry name" value="TPR-like"/>
    <property type="match status" value="1"/>
</dbReference>
<evidence type="ECO:0000259" key="3">
    <source>
        <dbReference type="Pfam" id="PF16331"/>
    </source>
</evidence>
<proteinExistence type="inferred from homology"/>
<dbReference type="Pfam" id="PF13174">
    <property type="entry name" value="TPR_6"/>
    <property type="match status" value="2"/>
</dbReference>
<name>A0ABV6ZYW6_9PROT</name>
<dbReference type="InterPro" id="IPR019734">
    <property type="entry name" value="TPR_rpt"/>
</dbReference>
<dbReference type="Proteomes" id="UP001595379">
    <property type="component" value="Unassembled WGS sequence"/>
</dbReference>
<feature type="compositionally biased region" description="Low complexity" evidence="2">
    <location>
        <begin position="113"/>
        <end position="123"/>
    </location>
</feature>
<gene>
    <name evidence="4" type="primary">ybgF</name>
    <name evidence="1" type="synonym">cpoB</name>
    <name evidence="4" type="ORF">ACFOOR_11030</name>
</gene>